<dbReference type="AlphaFoldDB" id="A0A0R0M5D1"/>
<protein>
    <submittedName>
        <fullName evidence="2">Transposable element</fullName>
    </submittedName>
</protein>
<sequence>MVDFDLNEPVVYFYSFHLLILVIFQCHIHARQMEHFFNLSVIGISFLLKFCKNGRNHCIKPKISCNFFLLVGILNLYNFSIRFKSDFIPNWLIILPKYTTSFCINMLFSKLTTKFASCKI</sequence>
<evidence type="ECO:0000313" key="3">
    <source>
        <dbReference type="Proteomes" id="UP000051530"/>
    </source>
</evidence>
<evidence type="ECO:0000313" key="2">
    <source>
        <dbReference type="EMBL" id="KRH94756.1"/>
    </source>
</evidence>
<gene>
    <name evidence="2" type="ORF">M153_1520008651</name>
</gene>
<name>A0A0R0M5D1_9MICR</name>
<accession>A0A0R0M5D1</accession>
<dbReference type="VEuPathDB" id="MicrosporidiaDB:M153_1520008651"/>
<comment type="caution">
    <text evidence="2">The sequence shown here is derived from an EMBL/GenBank/DDBJ whole genome shotgun (WGS) entry which is preliminary data.</text>
</comment>
<dbReference type="EMBL" id="LGUB01000034">
    <property type="protein sequence ID" value="KRH94756.1"/>
    <property type="molecule type" value="Genomic_DNA"/>
</dbReference>
<proteinExistence type="predicted"/>
<evidence type="ECO:0000256" key="1">
    <source>
        <dbReference type="SAM" id="Phobius"/>
    </source>
</evidence>
<feature type="transmembrane region" description="Helical" evidence="1">
    <location>
        <begin position="63"/>
        <end position="81"/>
    </location>
</feature>
<keyword evidence="3" id="KW-1185">Reference proteome</keyword>
<reference evidence="2 3" key="1">
    <citation type="submission" date="2015-07" db="EMBL/GenBank/DDBJ databases">
        <title>The genome of Pseudoloma neurophilia, a relevant intracellular parasite of the zebrafish.</title>
        <authorList>
            <person name="Ndikumana S."/>
            <person name="Pelin A."/>
            <person name="Sanders J."/>
            <person name="Corradi N."/>
        </authorList>
    </citation>
    <scope>NUCLEOTIDE SEQUENCE [LARGE SCALE GENOMIC DNA]</scope>
    <source>
        <strain evidence="2 3">MK1</strain>
    </source>
</reference>
<feature type="transmembrane region" description="Helical" evidence="1">
    <location>
        <begin position="87"/>
        <end position="108"/>
    </location>
</feature>
<feature type="transmembrane region" description="Helical" evidence="1">
    <location>
        <begin position="12"/>
        <end position="30"/>
    </location>
</feature>
<organism evidence="2 3">
    <name type="scientific">Pseudoloma neurophilia</name>
    <dbReference type="NCBI Taxonomy" id="146866"/>
    <lineage>
        <taxon>Eukaryota</taxon>
        <taxon>Fungi</taxon>
        <taxon>Fungi incertae sedis</taxon>
        <taxon>Microsporidia</taxon>
        <taxon>Pseudoloma</taxon>
    </lineage>
</organism>
<keyword evidence="1" id="KW-0472">Membrane</keyword>
<keyword evidence="1" id="KW-1133">Transmembrane helix</keyword>
<dbReference type="Proteomes" id="UP000051530">
    <property type="component" value="Unassembled WGS sequence"/>
</dbReference>
<keyword evidence="1" id="KW-0812">Transmembrane</keyword>